<name>A0AAV5JX65_9ROSI</name>
<dbReference type="PANTHER" id="PTHR10758">
    <property type="entry name" value="26S PROTEASOME NON-ATPASE REGULATORY SUBUNIT 3/COP9 SIGNALOSOME COMPLEX SUBUNIT 3"/>
    <property type="match status" value="1"/>
</dbReference>
<dbReference type="GO" id="GO:0008541">
    <property type="term" value="C:proteasome regulatory particle, lid subcomplex"/>
    <property type="evidence" value="ECO:0007669"/>
    <property type="project" value="TreeGrafter"/>
</dbReference>
<reference evidence="3 4" key="1">
    <citation type="journal article" date="2021" name="Commun. Biol.">
        <title>The genome of Shorea leprosula (Dipterocarpaceae) highlights the ecological relevance of drought in aseasonal tropical rainforests.</title>
        <authorList>
            <person name="Ng K.K.S."/>
            <person name="Kobayashi M.J."/>
            <person name="Fawcett J.A."/>
            <person name="Hatakeyama M."/>
            <person name="Paape T."/>
            <person name="Ng C.H."/>
            <person name="Ang C.C."/>
            <person name="Tnah L.H."/>
            <person name="Lee C.T."/>
            <person name="Nishiyama T."/>
            <person name="Sese J."/>
            <person name="O'Brien M.J."/>
            <person name="Copetti D."/>
            <person name="Mohd Noor M.I."/>
            <person name="Ong R.C."/>
            <person name="Putra M."/>
            <person name="Sireger I.Z."/>
            <person name="Indrioko S."/>
            <person name="Kosugi Y."/>
            <person name="Izuno A."/>
            <person name="Isagi Y."/>
            <person name="Lee S.L."/>
            <person name="Shimizu K.K."/>
        </authorList>
    </citation>
    <scope>NUCLEOTIDE SEQUENCE [LARGE SCALE GENOMIC DNA]</scope>
    <source>
        <strain evidence="3">214</strain>
    </source>
</reference>
<dbReference type="InterPro" id="IPR057985">
    <property type="entry name" value="TPR_PSMD3_N"/>
</dbReference>
<proteinExistence type="predicted"/>
<feature type="signal peptide" evidence="1">
    <location>
        <begin position="1"/>
        <end position="21"/>
    </location>
</feature>
<evidence type="ECO:0000313" key="3">
    <source>
        <dbReference type="EMBL" id="GKV17113.1"/>
    </source>
</evidence>
<feature type="chain" id="PRO_5043708464" description="26S proteasome non-ATPase regulatory subunit 3 N-terminal TPR repeats domain-containing protein" evidence="1">
    <location>
        <begin position="22"/>
        <end position="179"/>
    </location>
</feature>
<accession>A0AAV5JX65</accession>
<comment type="caution">
    <text evidence="3">The sequence shown here is derived from an EMBL/GenBank/DDBJ whole genome shotgun (WGS) entry which is preliminary data.</text>
</comment>
<dbReference type="GO" id="GO:0006511">
    <property type="term" value="P:ubiquitin-dependent protein catabolic process"/>
    <property type="evidence" value="ECO:0007669"/>
    <property type="project" value="TreeGrafter"/>
</dbReference>
<keyword evidence="1" id="KW-0732">Signal</keyword>
<dbReference type="Pfam" id="PF25573">
    <property type="entry name" value="TPR_PSMD3_N"/>
    <property type="match status" value="1"/>
</dbReference>
<dbReference type="PANTHER" id="PTHR10758:SF2">
    <property type="entry name" value="26S PROTEASOME NON-ATPASE REGULATORY SUBUNIT 3"/>
    <property type="match status" value="1"/>
</dbReference>
<feature type="domain" description="26S proteasome non-ATPase regulatory subunit 3 N-terminal TPR repeats" evidence="2">
    <location>
        <begin position="119"/>
        <end position="175"/>
    </location>
</feature>
<sequence length="179" mass="19902">MLAVLDLRCSIWWASFSGATAELLIPCASKSGSFLSTLDLVCLMRIVQVVRLTMTIQQKLKAPILSAFLNFALPSGSEAHSKLSSSLPKMSMIWKLILLPLHFKLLQNIHYGNLLLLASKACTSTSIVRLKNVNRRTIDVLAARLYFYYSLSYELLTGDLAEIRGNLLALHRIATYIAS</sequence>
<evidence type="ECO:0000256" key="1">
    <source>
        <dbReference type="SAM" id="SignalP"/>
    </source>
</evidence>
<evidence type="ECO:0000259" key="2">
    <source>
        <dbReference type="Pfam" id="PF25573"/>
    </source>
</evidence>
<dbReference type="InterPro" id="IPR050756">
    <property type="entry name" value="CSN3"/>
</dbReference>
<evidence type="ECO:0000313" key="4">
    <source>
        <dbReference type="Proteomes" id="UP001054252"/>
    </source>
</evidence>
<keyword evidence="4" id="KW-1185">Reference proteome</keyword>
<gene>
    <name evidence="3" type="ORF">SLEP1_g27657</name>
</gene>
<organism evidence="3 4">
    <name type="scientific">Rubroshorea leprosula</name>
    <dbReference type="NCBI Taxonomy" id="152421"/>
    <lineage>
        <taxon>Eukaryota</taxon>
        <taxon>Viridiplantae</taxon>
        <taxon>Streptophyta</taxon>
        <taxon>Embryophyta</taxon>
        <taxon>Tracheophyta</taxon>
        <taxon>Spermatophyta</taxon>
        <taxon>Magnoliopsida</taxon>
        <taxon>eudicotyledons</taxon>
        <taxon>Gunneridae</taxon>
        <taxon>Pentapetalae</taxon>
        <taxon>rosids</taxon>
        <taxon>malvids</taxon>
        <taxon>Malvales</taxon>
        <taxon>Dipterocarpaceae</taxon>
        <taxon>Rubroshorea</taxon>
    </lineage>
</organism>
<dbReference type="Proteomes" id="UP001054252">
    <property type="component" value="Unassembled WGS sequence"/>
</dbReference>
<dbReference type="AlphaFoldDB" id="A0AAV5JX65"/>
<protein>
    <recommendedName>
        <fullName evidence="2">26S proteasome non-ATPase regulatory subunit 3 N-terminal TPR repeats domain-containing protein</fullName>
    </recommendedName>
</protein>
<dbReference type="EMBL" id="BPVZ01000047">
    <property type="protein sequence ID" value="GKV17113.1"/>
    <property type="molecule type" value="Genomic_DNA"/>
</dbReference>